<proteinExistence type="predicted"/>
<dbReference type="AlphaFoldDB" id="A0AAV2H0X0"/>
<evidence type="ECO:0000313" key="3">
    <source>
        <dbReference type="Proteomes" id="UP001497497"/>
    </source>
</evidence>
<organism evidence="2 3">
    <name type="scientific">Lymnaea stagnalis</name>
    <name type="common">Great pond snail</name>
    <name type="synonym">Helix stagnalis</name>
    <dbReference type="NCBI Taxonomy" id="6523"/>
    <lineage>
        <taxon>Eukaryota</taxon>
        <taxon>Metazoa</taxon>
        <taxon>Spiralia</taxon>
        <taxon>Lophotrochozoa</taxon>
        <taxon>Mollusca</taxon>
        <taxon>Gastropoda</taxon>
        <taxon>Heterobranchia</taxon>
        <taxon>Euthyneura</taxon>
        <taxon>Panpulmonata</taxon>
        <taxon>Hygrophila</taxon>
        <taxon>Lymnaeoidea</taxon>
        <taxon>Lymnaeidae</taxon>
        <taxon>Lymnaea</taxon>
    </lineage>
</organism>
<protein>
    <recommendedName>
        <fullName evidence="4">TraB domain-containing protein</fullName>
    </recommendedName>
</protein>
<feature type="compositionally biased region" description="Polar residues" evidence="1">
    <location>
        <begin position="45"/>
        <end position="58"/>
    </location>
</feature>
<dbReference type="Pfam" id="PF01963">
    <property type="entry name" value="TraB_PrgY_gumN"/>
    <property type="match status" value="1"/>
</dbReference>
<dbReference type="EMBL" id="CAXITT010000011">
    <property type="protein sequence ID" value="CAL1527020.1"/>
    <property type="molecule type" value="Genomic_DNA"/>
</dbReference>
<name>A0AAV2H0X0_LYMST</name>
<feature type="compositionally biased region" description="Acidic residues" evidence="1">
    <location>
        <begin position="81"/>
        <end position="108"/>
    </location>
</feature>
<feature type="compositionally biased region" description="Acidic residues" evidence="1">
    <location>
        <begin position="1"/>
        <end position="11"/>
    </location>
</feature>
<evidence type="ECO:0008006" key="4">
    <source>
        <dbReference type="Google" id="ProtNLM"/>
    </source>
</evidence>
<comment type="caution">
    <text evidence="2">The sequence shown here is derived from an EMBL/GenBank/DDBJ whole genome shotgun (WGS) entry which is preliminary data.</text>
</comment>
<accession>A0AAV2H0X0</accession>
<evidence type="ECO:0000256" key="1">
    <source>
        <dbReference type="SAM" id="MobiDB-lite"/>
    </source>
</evidence>
<dbReference type="PANTHER" id="PTHR21530">
    <property type="entry name" value="PHEROMONE SHUTDOWN PROTEIN"/>
    <property type="match status" value="1"/>
</dbReference>
<sequence>MSQELATDDSDLTTNNNTGHIVVDNAENNNVGGASLYNKEDDDNSNVAVTTSVDNTSEVDSDAKGHSKNIGASLYGKTDESGMDNEDDIWLSDDEDEDENYTDDETEPDPSSLSRVPVPISDLPQTVTLLEKDGCLVYIVGTAHFSKESQDDVSKVIRSTKPHVIMVELCQSRVNILKMDEEKILEEAKNINMSTIQHVIKKNGLMQGILNILLLNMSAYITKELGMAPGGEFRVAFNEAQKLEGGCKFILGDRPIQITLRRALASLSIWQRLKLAYAILFSKEPITKEDVEKCKQKDLLEQMIEEMTGEFPALGRVFVKERDIYLAHSLRKIAQPIICMPPTISGKVPCVVVGVVGIGHVQGIKDNWDKELNIDEICKLPTATVVSVLAKWGFRLGTLGLLTYGCYRISKLTLIPWITAIIK</sequence>
<dbReference type="Proteomes" id="UP001497497">
    <property type="component" value="Unassembled WGS sequence"/>
</dbReference>
<gene>
    <name evidence="2" type="ORF">GSLYS_00001197001</name>
</gene>
<dbReference type="PANTHER" id="PTHR21530:SF7">
    <property type="entry name" value="TRAB DOMAIN-CONTAINING PROTEIN"/>
    <property type="match status" value="1"/>
</dbReference>
<dbReference type="InterPro" id="IPR002816">
    <property type="entry name" value="TraB/PrgY/GumN_fam"/>
</dbReference>
<feature type="region of interest" description="Disordered" evidence="1">
    <location>
        <begin position="1"/>
        <end position="118"/>
    </location>
</feature>
<evidence type="ECO:0000313" key="2">
    <source>
        <dbReference type="EMBL" id="CAL1527020.1"/>
    </source>
</evidence>
<dbReference type="InterPro" id="IPR046345">
    <property type="entry name" value="TraB_PrgY-like"/>
</dbReference>
<dbReference type="CDD" id="cd14726">
    <property type="entry name" value="TraB_PrgY-like"/>
    <property type="match status" value="1"/>
</dbReference>
<keyword evidence="3" id="KW-1185">Reference proteome</keyword>
<reference evidence="2 3" key="1">
    <citation type="submission" date="2024-04" db="EMBL/GenBank/DDBJ databases">
        <authorList>
            <consortium name="Genoscope - CEA"/>
            <person name="William W."/>
        </authorList>
    </citation>
    <scope>NUCLEOTIDE SEQUENCE [LARGE SCALE GENOMIC DNA]</scope>
</reference>